<dbReference type="Pfam" id="PF04075">
    <property type="entry name" value="F420H2_quin_red"/>
    <property type="match status" value="1"/>
</dbReference>
<evidence type="ECO:0000313" key="4">
    <source>
        <dbReference type="Proteomes" id="UP001651050"/>
    </source>
</evidence>
<proteinExistence type="inferred from homology"/>
<dbReference type="PANTHER" id="PTHR39428">
    <property type="entry name" value="F420H(2)-DEPENDENT QUINONE REDUCTASE RV1261C"/>
    <property type="match status" value="1"/>
</dbReference>
<dbReference type="Gene3D" id="2.30.110.10">
    <property type="entry name" value="Electron Transport, Fmn-binding Protein, Chain A"/>
    <property type="match status" value="1"/>
</dbReference>
<comment type="similarity">
    <text evidence="1">Belongs to the F420H(2)-dependent quinone reductase family.</text>
</comment>
<dbReference type="Proteomes" id="UP001651050">
    <property type="component" value="Unassembled WGS sequence"/>
</dbReference>
<sequence>MDSTRSPLDDRPWLPPRWFVRSAWAFQRGAYRLTGGRYPLRRPAAGQSGLLRLRAVGRRSGQERAVILAYVEDGERYVTLAMNGWGDPLPAWWLNVRAQPDAVVDTADGPRPVRASEAAGEERERLWALVAGNRGWGDVDRFAAHRAHETPVVVLAPR</sequence>
<name>A0ABT0J844_9MICO</name>
<comment type="caution">
    <text evidence="3">The sequence shown here is derived from an EMBL/GenBank/DDBJ whole genome shotgun (WGS) entry which is preliminary data.</text>
</comment>
<protein>
    <submittedName>
        <fullName evidence="3">Nitroreductase family deazaflavin-dependent oxidoreductase</fullName>
    </submittedName>
</protein>
<reference evidence="3 4" key="1">
    <citation type="submission" date="2022-02" db="EMBL/GenBank/DDBJ databases">
        <title>The car tank lid bacteriome: a reservoir of bacteria with potential in bioremediation of fuel.</title>
        <authorList>
            <person name="Vidal-Verdu A."/>
            <person name="Gomez-Martinez D."/>
            <person name="Latorre-Perez A."/>
            <person name="Pereto J."/>
            <person name="Porcar M."/>
        </authorList>
    </citation>
    <scope>NUCLEOTIDE SEQUENCE [LARGE SCALE GENOMIC DNA]</scope>
    <source>
        <strain evidence="3 4">4D.3</strain>
    </source>
</reference>
<evidence type="ECO:0000313" key="3">
    <source>
        <dbReference type="EMBL" id="MCK9795667.1"/>
    </source>
</evidence>
<accession>A0ABT0J844</accession>
<dbReference type="NCBIfam" id="TIGR00026">
    <property type="entry name" value="hi_GC_TIGR00026"/>
    <property type="match status" value="1"/>
</dbReference>
<evidence type="ECO:0000256" key="2">
    <source>
        <dbReference type="ARBA" id="ARBA00049106"/>
    </source>
</evidence>
<dbReference type="InterPro" id="IPR012349">
    <property type="entry name" value="Split_barrel_FMN-bd"/>
</dbReference>
<organism evidence="3 4">
    <name type="scientific">Isoptericola peretonis</name>
    <dbReference type="NCBI Taxonomy" id="2918523"/>
    <lineage>
        <taxon>Bacteria</taxon>
        <taxon>Bacillati</taxon>
        <taxon>Actinomycetota</taxon>
        <taxon>Actinomycetes</taxon>
        <taxon>Micrococcales</taxon>
        <taxon>Promicromonosporaceae</taxon>
        <taxon>Isoptericola</taxon>
    </lineage>
</organism>
<gene>
    <name evidence="3" type="ORF">M1843_18120</name>
</gene>
<evidence type="ECO:0000256" key="1">
    <source>
        <dbReference type="ARBA" id="ARBA00008710"/>
    </source>
</evidence>
<keyword evidence="4" id="KW-1185">Reference proteome</keyword>
<comment type="catalytic activity">
    <reaction evidence="2">
        <text>oxidized coenzyme F420-(gamma-L-Glu)(n) + a quinol + H(+) = reduced coenzyme F420-(gamma-L-Glu)(n) + a quinone</text>
        <dbReference type="Rhea" id="RHEA:39663"/>
        <dbReference type="Rhea" id="RHEA-COMP:12939"/>
        <dbReference type="Rhea" id="RHEA-COMP:14378"/>
        <dbReference type="ChEBI" id="CHEBI:15378"/>
        <dbReference type="ChEBI" id="CHEBI:24646"/>
        <dbReference type="ChEBI" id="CHEBI:132124"/>
        <dbReference type="ChEBI" id="CHEBI:133980"/>
        <dbReference type="ChEBI" id="CHEBI:139511"/>
    </reaction>
</comment>
<dbReference type="EMBL" id="JALQCY010000006">
    <property type="protein sequence ID" value="MCK9795667.1"/>
    <property type="molecule type" value="Genomic_DNA"/>
</dbReference>
<dbReference type="RefSeq" id="WP_416345518.1">
    <property type="nucleotide sequence ID" value="NZ_JALQCY010000006.1"/>
</dbReference>
<dbReference type="InterPro" id="IPR004378">
    <property type="entry name" value="F420H2_quin_Rdtase"/>
</dbReference>
<dbReference type="PANTHER" id="PTHR39428:SF1">
    <property type="entry name" value="F420H(2)-DEPENDENT QUINONE REDUCTASE RV1261C"/>
    <property type="match status" value="1"/>
</dbReference>